<dbReference type="SUPFAM" id="SSF56563">
    <property type="entry name" value="Major capsid protein gp5"/>
    <property type="match status" value="1"/>
</dbReference>
<evidence type="ECO:0000256" key="1">
    <source>
        <dbReference type="ARBA" id="ARBA00004328"/>
    </source>
</evidence>
<dbReference type="NCBIfam" id="TIGR01554">
    <property type="entry name" value="major_cap_HK97"/>
    <property type="match status" value="1"/>
</dbReference>
<dbReference type="Pfam" id="PF05065">
    <property type="entry name" value="Phage_capsid"/>
    <property type="match status" value="1"/>
</dbReference>
<evidence type="ECO:0000313" key="5">
    <source>
        <dbReference type="Proteomes" id="UP000178606"/>
    </source>
</evidence>
<dbReference type="InterPro" id="IPR054612">
    <property type="entry name" value="Phage_capsid-like_C"/>
</dbReference>
<accession>A0A1F6C4Q5</accession>
<sequence>MPTAKELREKRAPLAVEIRRQADLVNKESRDFTAEERSAWEKVNKDYNALSEQITRIERVEAVEAEQRAKTGDRRIGRSDSTPETRQRNGDGGEAITPEMRALAFHAWTLTQLDKDITEEHRDACQALRFNPNRKELTIPLWPTEERNSLVEAGNTVHRSMFVHHARAAADKLVESRDLSVVAGPTGGYTVVPETLAKELEINMLWYGPMLQVAEVIRTTSGEPMSFPTADDTGNTGQILTENTSISTSVDPSFAKVQWFAHKYSSKPILVPYELLEDSVFNLPVTLGKMLGERLGRISNTHFTTGNGAAKPRGIVTAATSFSAASATAIAADDVFGLVHAVDPAYRGPGAGFMLHDSILLILRRLKDGQGAYMWQPGLQQGVPDKLLGYSVNINQDMDSTVASGKNTILFGQINKYKIRQVNEVRMYRLQERYRDTDQDGFIAFIRQDGNLLNAGTAPVKYLSH</sequence>
<dbReference type="InterPro" id="IPR024455">
    <property type="entry name" value="Phage_capsid"/>
</dbReference>
<gene>
    <name evidence="4" type="ORF">A3F84_27710</name>
</gene>
<proteinExistence type="predicted"/>
<name>A0A1F6C4Q5_HANXR</name>
<comment type="subcellular location">
    <subcellularLocation>
        <location evidence="1">Virion</location>
    </subcellularLocation>
</comment>
<evidence type="ECO:0000256" key="2">
    <source>
        <dbReference type="SAM" id="MobiDB-lite"/>
    </source>
</evidence>
<feature type="region of interest" description="Disordered" evidence="2">
    <location>
        <begin position="65"/>
        <end position="94"/>
    </location>
</feature>
<dbReference type="AlphaFoldDB" id="A0A1F6C4Q5"/>
<feature type="compositionally biased region" description="Basic and acidic residues" evidence="2">
    <location>
        <begin position="65"/>
        <end position="91"/>
    </location>
</feature>
<reference evidence="4 5" key="1">
    <citation type="journal article" date="2016" name="Nat. Commun.">
        <title>Thousands of microbial genomes shed light on interconnected biogeochemical processes in an aquifer system.</title>
        <authorList>
            <person name="Anantharaman K."/>
            <person name="Brown C.T."/>
            <person name="Hug L.A."/>
            <person name="Sharon I."/>
            <person name="Castelle C.J."/>
            <person name="Probst A.J."/>
            <person name="Thomas B.C."/>
            <person name="Singh A."/>
            <person name="Wilkins M.J."/>
            <person name="Karaoz U."/>
            <person name="Brodie E.L."/>
            <person name="Williams K.H."/>
            <person name="Hubbard S.S."/>
            <person name="Banfield J.F."/>
        </authorList>
    </citation>
    <scope>NUCLEOTIDE SEQUENCE [LARGE SCALE GENOMIC DNA]</scope>
    <source>
        <strain evidence="5">RIFCSPLOWO2_12_FULL_64_10</strain>
    </source>
</reference>
<comment type="caution">
    <text evidence="4">The sequence shown here is derived from an EMBL/GenBank/DDBJ whole genome shotgun (WGS) entry which is preliminary data.</text>
</comment>
<protein>
    <recommendedName>
        <fullName evidence="3">Phage capsid-like C-terminal domain-containing protein</fullName>
    </recommendedName>
</protein>
<organism evidence="4 5">
    <name type="scientific">Handelsmanbacteria sp. (strain RIFCSPLOWO2_12_FULL_64_10)</name>
    <dbReference type="NCBI Taxonomy" id="1817868"/>
    <lineage>
        <taxon>Bacteria</taxon>
        <taxon>Candidatus Handelsmaniibacteriota</taxon>
    </lineage>
</organism>
<evidence type="ECO:0000313" key="4">
    <source>
        <dbReference type="EMBL" id="OGG44101.1"/>
    </source>
</evidence>
<dbReference type="EMBL" id="MFKF01000416">
    <property type="protein sequence ID" value="OGG44101.1"/>
    <property type="molecule type" value="Genomic_DNA"/>
</dbReference>
<feature type="domain" description="Phage capsid-like C-terminal" evidence="3">
    <location>
        <begin position="187"/>
        <end position="455"/>
    </location>
</feature>
<evidence type="ECO:0000259" key="3">
    <source>
        <dbReference type="Pfam" id="PF05065"/>
    </source>
</evidence>
<dbReference type="Proteomes" id="UP000178606">
    <property type="component" value="Unassembled WGS sequence"/>
</dbReference>